<proteinExistence type="predicted"/>
<evidence type="ECO:0000313" key="2">
    <source>
        <dbReference type="EMBL" id="MFC5645682.1"/>
    </source>
</evidence>
<sequence>MSRHSAEDEQELLRLYAAALDRFGQLVVAAGAGQWAAATPCTDWTVRDVVNHLTVEQLWVPAMLAGSTVAEVGDRFDGDVLGDDPAAAWSDAAEAARRAFAEPGALERTVHLSYGDRGAYGYCREMTVDAVVHAWDLAVGLGEDSAMAPDAAEFVLAEITPYADRLPESGVFAPAVPVPVGADAQTRLLGMMGRDPADPLGRGAGGGR</sequence>
<protein>
    <submittedName>
        <fullName evidence="2">TIGR03086 family metal-binding protein</fullName>
    </submittedName>
</protein>
<dbReference type="NCBIfam" id="TIGR03083">
    <property type="entry name" value="maleylpyruvate isomerase family mycothiol-dependent enzyme"/>
    <property type="match status" value="1"/>
</dbReference>
<feature type="domain" description="Mycothiol-dependent maleylpyruvate isomerase metal-binding" evidence="1">
    <location>
        <begin position="17"/>
        <end position="138"/>
    </location>
</feature>
<dbReference type="Gene3D" id="1.20.120.450">
    <property type="entry name" value="dinb family like domain"/>
    <property type="match status" value="1"/>
</dbReference>
<gene>
    <name evidence="2" type="ORF">ACFPZF_30590</name>
</gene>
<dbReference type="InterPro" id="IPR024344">
    <property type="entry name" value="MDMPI_metal-binding"/>
</dbReference>
<dbReference type="RefSeq" id="WP_346148079.1">
    <property type="nucleotide sequence ID" value="NZ_BAAAUA010000043.1"/>
</dbReference>
<dbReference type="InterPro" id="IPR017517">
    <property type="entry name" value="Maleyloyr_isom"/>
</dbReference>
<comment type="caution">
    <text evidence="2">The sequence shown here is derived from an EMBL/GenBank/DDBJ whole genome shotgun (WGS) entry which is preliminary data.</text>
</comment>
<organism evidence="2 3">
    <name type="scientific">Kitasatospora cinereorecta</name>
    <dbReference type="NCBI Taxonomy" id="285560"/>
    <lineage>
        <taxon>Bacteria</taxon>
        <taxon>Bacillati</taxon>
        <taxon>Actinomycetota</taxon>
        <taxon>Actinomycetes</taxon>
        <taxon>Kitasatosporales</taxon>
        <taxon>Streptomycetaceae</taxon>
        <taxon>Kitasatospora</taxon>
    </lineage>
</organism>
<keyword evidence="3" id="KW-1185">Reference proteome</keyword>
<dbReference type="NCBIfam" id="TIGR03086">
    <property type="entry name" value="TIGR03086 family metal-binding protein"/>
    <property type="match status" value="1"/>
</dbReference>
<accession>A0ABW0VIF4</accession>
<dbReference type="EMBL" id="JBHSOC010000078">
    <property type="protein sequence ID" value="MFC5645682.1"/>
    <property type="molecule type" value="Genomic_DNA"/>
</dbReference>
<dbReference type="Proteomes" id="UP001596066">
    <property type="component" value="Unassembled WGS sequence"/>
</dbReference>
<reference evidence="3" key="1">
    <citation type="journal article" date="2019" name="Int. J. Syst. Evol. Microbiol.">
        <title>The Global Catalogue of Microorganisms (GCM) 10K type strain sequencing project: providing services to taxonomists for standard genome sequencing and annotation.</title>
        <authorList>
            <consortium name="The Broad Institute Genomics Platform"/>
            <consortium name="The Broad Institute Genome Sequencing Center for Infectious Disease"/>
            <person name="Wu L."/>
            <person name="Ma J."/>
        </authorList>
    </citation>
    <scope>NUCLEOTIDE SEQUENCE [LARGE SCALE GENOMIC DNA]</scope>
    <source>
        <strain evidence="3">CGMCC 4.1622</strain>
    </source>
</reference>
<evidence type="ECO:0000313" key="3">
    <source>
        <dbReference type="Proteomes" id="UP001596066"/>
    </source>
</evidence>
<evidence type="ECO:0000259" key="1">
    <source>
        <dbReference type="Pfam" id="PF11716"/>
    </source>
</evidence>
<name>A0ABW0VIF4_9ACTN</name>
<dbReference type="InterPro" id="IPR034660">
    <property type="entry name" value="DinB/YfiT-like"/>
</dbReference>
<dbReference type="SUPFAM" id="SSF109854">
    <property type="entry name" value="DinB/YfiT-like putative metalloenzymes"/>
    <property type="match status" value="1"/>
</dbReference>
<dbReference type="InterPro" id="IPR017520">
    <property type="entry name" value="CHP03086"/>
</dbReference>
<dbReference type="Pfam" id="PF11716">
    <property type="entry name" value="MDMPI_N"/>
    <property type="match status" value="1"/>
</dbReference>